<keyword evidence="1" id="KW-1185">Reference proteome</keyword>
<sequence length="101" mass="11218">MCAIGEIAARSAQADGGYVSSSEAVESVPRLAPASAAFESAIEAVSHALIHPNVRYRYRLLLIVGGHGRPFHHHQLLHWEAFVCRKLDLESNYDRKRVLLL</sequence>
<accession>A0A914X7L7</accession>
<dbReference type="WBParaSite" id="PSAMB.scaffold707size43250.g8150.t1">
    <property type="protein sequence ID" value="PSAMB.scaffold707size43250.g8150.t1"/>
    <property type="gene ID" value="PSAMB.scaffold707size43250.g8150"/>
</dbReference>
<reference evidence="2" key="1">
    <citation type="submission" date="2022-11" db="UniProtKB">
        <authorList>
            <consortium name="WormBaseParasite"/>
        </authorList>
    </citation>
    <scope>IDENTIFICATION</scope>
</reference>
<proteinExistence type="predicted"/>
<dbReference type="AlphaFoldDB" id="A0A914X7L7"/>
<organism evidence="1 2">
    <name type="scientific">Plectus sambesii</name>
    <dbReference type="NCBI Taxonomy" id="2011161"/>
    <lineage>
        <taxon>Eukaryota</taxon>
        <taxon>Metazoa</taxon>
        <taxon>Ecdysozoa</taxon>
        <taxon>Nematoda</taxon>
        <taxon>Chromadorea</taxon>
        <taxon>Plectida</taxon>
        <taxon>Plectina</taxon>
        <taxon>Plectoidea</taxon>
        <taxon>Plectidae</taxon>
        <taxon>Plectus</taxon>
    </lineage>
</organism>
<name>A0A914X7L7_9BILA</name>
<evidence type="ECO:0000313" key="2">
    <source>
        <dbReference type="WBParaSite" id="PSAMB.scaffold707size43250.g8150.t1"/>
    </source>
</evidence>
<dbReference type="Proteomes" id="UP000887566">
    <property type="component" value="Unplaced"/>
</dbReference>
<evidence type="ECO:0000313" key="1">
    <source>
        <dbReference type="Proteomes" id="UP000887566"/>
    </source>
</evidence>
<protein>
    <submittedName>
        <fullName evidence="2">Uncharacterized protein</fullName>
    </submittedName>
</protein>